<name>A0A136WCC8_9FIRM</name>
<dbReference type="AlphaFoldDB" id="A0A136WCC8"/>
<dbReference type="EMBL" id="LRVM01000010">
    <property type="protein sequence ID" value="KXL52167.1"/>
    <property type="molecule type" value="Genomic_DNA"/>
</dbReference>
<comment type="caution">
    <text evidence="1">The sequence shown here is derived from an EMBL/GenBank/DDBJ whole genome shotgun (WGS) entry which is preliminary data.</text>
</comment>
<sequence>MQYPVEFAIIRGYGIDIKGMITKFDIIGYLDEFYKGETEFCKLENVKYYLKDCWNRWRKVTKFTMPLNESMVKLAKYYDTEEFQSWHT</sequence>
<evidence type="ECO:0000313" key="1">
    <source>
        <dbReference type="EMBL" id="KXL52167.1"/>
    </source>
</evidence>
<accession>A0A136WCC8</accession>
<organism evidence="1 2">
    <name type="scientific">Anaerotignum neopropionicum</name>
    <dbReference type="NCBI Taxonomy" id="36847"/>
    <lineage>
        <taxon>Bacteria</taxon>
        <taxon>Bacillati</taxon>
        <taxon>Bacillota</taxon>
        <taxon>Clostridia</taxon>
        <taxon>Lachnospirales</taxon>
        <taxon>Anaerotignaceae</taxon>
        <taxon>Anaerotignum</taxon>
    </lineage>
</organism>
<dbReference type="RefSeq" id="WP_066089767.1">
    <property type="nucleotide sequence ID" value="NZ_LRVM01000010.1"/>
</dbReference>
<dbReference type="Proteomes" id="UP000070539">
    <property type="component" value="Unassembled WGS sequence"/>
</dbReference>
<dbReference type="STRING" id="36847.CLNEO_25160"/>
<gene>
    <name evidence="1" type="ORF">CLNEO_25160</name>
</gene>
<evidence type="ECO:0000313" key="2">
    <source>
        <dbReference type="Proteomes" id="UP000070539"/>
    </source>
</evidence>
<protein>
    <submittedName>
        <fullName evidence="1">Uncharacterized protein</fullName>
    </submittedName>
</protein>
<keyword evidence="2" id="KW-1185">Reference proteome</keyword>
<proteinExistence type="predicted"/>
<reference evidence="1 2" key="1">
    <citation type="submission" date="2016-01" db="EMBL/GenBank/DDBJ databases">
        <title>Genome sequence of Clostridium neopropionicum X4, DSM-3847.</title>
        <authorList>
            <person name="Poehlein A."/>
            <person name="Beck M.H."/>
            <person name="Bengelsdorf F.R."/>
            <person name="Daniel R."/>
            <person name="Duerre P."/>
        </authorList>
    </citation>
    <scope>NUCLEOTIDE SEQUENCE [LARGE SCALE GENOMIC DNA]</scope>
    <source>
        <strain evidence="1 2">DSM-3847</strain>
    </source>
</reference>